<keyword evidence="12" id="KW-0408">Iron</keyword>
<dbReference type="SUPFAM" id="SSF46774">
    <property type="entry name" value="ARID-like"/>
    <property type="match status" value="1"/>
</dbReference>
<keyword evidence="14" id="KW-0804">Transcription</keyword>
<reference evidence="23" key="1">
    <citation type="journal article" date="2020" name="J Insects Food Feed">
        <title>The yellow mealworm (Tenebrio molitor) genome: a resource for the emerging insects as food and feed industry.</title>
        <authorList>
            <person name="Eriksson T."/>
            <person name="Andere A."/>
            <person name="Kelstrup H."/>
            <person name="Emery V."/>
            <person name="Picard C."/>
        </authorList>
    </citation>
    <scope>NUCLEOTIDE SEQUENCE</scope>
    <source>
        <strain evidence="23">Stoneville</strain>
        <tissue evidence="23">Whole head</tissue>
    </source>
</reference>
<dbReference type="PROSITE" id="PS50016">
    <property type="entry name" value="ZF_PHD_2"/>
    <property type="match status" value="2"/>
</dbReference>
<evidence type="ECO:0000256" key="14">
    <source>
        <dbReference type="ARBA" id="ARBA00023163"/>
    </source>
</evidence>
<evidence type="ECO:0000259" key="22">
    <source>
        <dbReference type="PROSITE" id="PS51184"/>
    </source>
</evidence>
<evidence type="ECO:0000256" key="12">
    <source>
        <dbReference type="ARBA" id="ARBA00023004"/>
    </source>
</evidence>
<proteinExistence type="inferred from homology"/>
<evidence type="ECO:0000256" key="17">
    <source>
        <dbReference type="PROSITE-ProRule" id="PRU00146"/>
    </source>
</evidence>
<name>A0A8J6LBQ5_TENMO</name>
<evidence type="ECO:0000259" key="19">
    <source>
        <dbReference type="PROSITE" id="PS50016"/>
    </source>
</evidence>
<evidence type="ECO:0000256" key="10">
    <source>
        <dbReference type="ARBA" id="ARBA00022964"/>
    </source>
</evidence>
<reference evidence="23" key="2">
    <citation type="submission" date="2021-08" db="EMBL/GenBank/DDBJ databases">
        <authorList>
            <person name="Eriksson T."/>
        </authorList>
    </citation>
    <scope>NUCLEOTIDE SEQUENCE</scope>
    <source>
        <strain evidence="23">Stoneville</strain>
        <tissue evidence="23">Whole head</tissue>
    </source>
</reference>
<evidence type="ECO:0000256" key="6">
    <source>
        <dbReference type="ARBA" id="ARBA00022737"/>
    </source>
</evidence>
<dbReference type="CDD" id="cd15610">
    <property type="entry name" value="PHD3_KDM5A_like"/>
    <property type="match status" value="1"/>
</dbReference>
<dbReference type="InterPro" id="IPR013637">
    <property type="entry name" value="Lys_sp_deMease-like_dom"/>
</dbReference>
<dbReference type="SUPFAM" id="SSF57903">
    <property type="entry name" value="FYVE/PHD zinc finger"/>
    <property type="match status" value="3"/>
</dbReference>
<dbReference type="GO" id="GO:0034647">
    <property type="term" value="F:histone H3K4me/H3K4me2/H3K4me3 demethylase activity"/>
    <property type="evidence" value="ECO:0007669"/>
    <property type="project" value="UniProtKB-EC"/>
</dbReference>
<dbReference type="Pfam" id="PF02373">
    <property type="entry name" value="JmjC"/>
    <property type="match status" value="1"/>
</dbReference>
<dbReference type="InterPro" id="IPR036431">
    <property type="entry name" value="ARID_dom_sf"/>
</dbReference>
<comment type="cofactor">
    <cofactor evidence="1">
        <name>Fe(2+)</name>
        <dbReference type="ChEBI" id="CHEBI:29033"/>
    </cofactor>
</comment>
<dbReference type="FunFam" id="3.30.40.10:FF:000023">
    <property type="entry name" value="Lysine (K)-specific demethylase 5A"/>
    <property type="match status" value="1"/>
</dbReference>
<feature type="compositionally biased region" description="Low complexity" evidence="18">
    <location>
        <begin position="1654"/>
        <end position="1669"/>
    </location>
</feature>
<evidence type="ECO:0000256" key="7">
    <source>
        <dbReference type="ARBA" id="ARBA00022771"/>
    </source>
</evidence>
<dbReference type="PROSITE" id="PS51184">
    <property type="entry name" value="JMJC"/>
    <property type="match status" value="1"/>
</dbReference>
<dbReference type="Proteomes" id="UP000719412">
    <property type="component" value="Unassembled WGS sequence"/>
</dbReference>
<evidence type="ECO:0000259" key="21">
    <source>
        <dbReference type="PROSITE" id="PS51183"/>
    </source>
</evidence>
<dbReference type="Pfam" id="PF01388">
    <property type="entry name" value="ARID"/>
    <property type="match status" value="1"/>
</dbReference>
<dbReference type="PROSITE" id="PS51183">
    <property type="entry name" value="JMJN"/>
    <property type="match status" value="1"/>
</dbReference>
<dbReference type="GO" id="GO:0000785">
    <property type="term" value="C:chromatin"/>
    <property type="evidence" value="ECO:0007669"/>
    <property type="project" value="TreeGrafter"/>
</dbReference>
<evidence type="ECO:0000256" key="1">
    <source>
        <dbReference type="ARBA" id="ARBA00001954"/>
    </source>
</evidence>
<evidence type="ECO:0000256" key="8">
    <source>
        <dbReference type="ARBA" id="ARBA00022833"/>
    </source>
</evidence>
<sequence length="1927" mass="219243">MTTKLEKPSASPTKTYGTAKNNSNSRQESGYGYKEETFEFEPPPEAPVFHPTEEEFNDPLEYINKIRKYAEGSGICKIKPPPNWQPPFAVDVDKLRFTPRIQRLNELEAKTRVKLNFLDQIAKFWELQGSTLKIPMVEKRCIDLYTLHSIVQSQGGFEQVTKDRKWSKVAINMGYPQGKSSIGTILKTHYERLIYPFDLFKLGKTLNFKMTSPINEESEKADKDYKPHGIVGRMAIKPPPEKHARRSKRFETDHKMEEDSKDDCKDDNKELKRLQFYGAGPKMAISKEKDEEKRNNKSINYDFDPLAKYVCHNCNRGDSEEYMLLCDGCDDSYHTFCLMPPLSEIPKGDWRCPKCVAEEVSKPMEAFGFEQAQREYTLQQFGDMADQFKSEYFNMPVHVVPTSTVEKEFWRIVSSIDEDVTVEYGADLHTMDHGSGFPTKTSLNLLPGDKEYADSGWNLNNLPVLENSVLGYINADISGMKVPWMYVGMCFATFCWHNEDHWSYSINYLHWGEAKTWYGVPGKMAEAFEETMKSAAPELFHSQPDLLHQLVTIMNPNILMKAGVPVFRTDQHAGEFVVTFPRAYHAGFNQGYNFAEAVNFAPADWLRMGRECILHYSNLRRFCVFSHDELVCKMALDPDKLGLTIAAATYQDMLQMVETEKTLRKNLLDAGVSNAEREAFELLPDDERQCDTCKTTCFLSAVTCKCSPDVLVCLRHYENLCGCHPENYTLRYRYTLDELPVMLKSLKLKAESFDHWVSRVKDALDPKTPKTLTLQELKALLNEADGKKFPKCDLLQTLTDAVEDAEKCARVIQQLDLNKMRTRTRNSSDTKYKLTLKELILFHEELDSLVCVLEEAKSIKELLEETKKFEITSKSLLEMKLSECSISELETCISQGNNLCIELPNLRSIKMRLRQCVWLNDVLSYKKKTEVLGLESIKNIIKTGSQLPPNVEIEKELSELQILLTKSEEWEEKAQAILKDTGSEVLIEVDKLLKEAGQINSYLPSEEFLFEAMDRARDWLRQLEEMNSAECYPYFNDMEELIKKGHQLALHLVEVSKLESYLETANAWKEKTSRAFLRKNSTCSLMEALSPRAQVNSVKCRKKNQDDEHGIFNLTSNMDPATVVSLFKEAEQKEMEMIKNVRAANLEKSLDPNDCASFCICQRNLFGVMMQCELCKDWFHSNCVPLPKVASSKYKGNFTSVSLHLGFKDCKFLCPNCFRTKRPRLDAILLLLMSLQKLYVRVPEGEALQSLTERAMNWQDRARQLIQNPELEAAKNTLSLFSQKYSEAAARQRTEKIISNELKRAYKNPELLQRVQEIAPFSGVNQEDHKSEEMTNVTDSSDDSKGYSSADDRMGEHAYSLHFPKFDNGEFKLQIPSEIRRQIEDLLTEGDLLEVYLDETFQLWKLLQASRDPDKEAILIDFDMHSKNMPSKRGRKRRSDEIELMKKTKVVKNEIENNKKTKTNKTKENSQGKKEGTRRKGRRRQSTGSDDDDEDSCAATGCLKPSGENVDWVQCDGGCDKWFHMACVGLSVQDICEDEDYICMTCSQNTYGTLNTMDSLSSGEIRDFSSLPVLRVHQDCSHGERSRQLPLSVTKGKSRYRHEKNPEVASREHPRQDISLHEFLEKGQSKNSGVIAGSLRRATYNAPRRRSPHRQSSPSPESRSPASGSDQHRSNYGQTFLILSSDLSPGTDNLFRYSAPKQIYRVDAQPLLIRFGSLERSYKLLPQFQCPSKKCCVVLKPLKIPGLGSSVAAWLSETVLQGRGPGARRNLRRAMDVCVCLAGADGRVVGGRATLYRHHREVSRVRIPGRMASHGCCVVCVSCRPEKGELRRGEGGRGWPGKSGIVLAGAGDFSVLFKYGVDARVRVRKREPSETTSKRGRCLSVAELRMMDPALGAAPPCTATARMQNTGRACTAIPAIIEDRVAA</sequence>
<keyword evidence="9" id="KW-0156">Chromatin regulator</keyword>
<evidence type="ECO:0000313" key="23">
    <source>
        <dbReference type="EMBL" id="KAH0816084.1"/>
    </source>
</evidence>
<evidence type="ECO:0000256" key="2">
    <source>
        <dbReference type="ARBA" id="ARBA00004123"/>
    </source>
</evidence>
<dbReference type="PANTHER" id="PTHR10694">
    <property type="entry name" value="LYSINE-SPECIFIC DEMETHYLASE"/>
    <property type="match status" value="1"/>
</dbReference>
<feature type="compositionally biased region" description="Basic and acidic residues" evidence="18">
    <location>
        <begin position="249"/>
        <end position="265"/>
    </location>
</feature>
<evidence type="ECO:0000256" key="13">
    <source>
        <dbReference type="ARBA" id="ARBA00023015"/>
    </source>
</evidence>
<dbReference type="InterPro" id="IPR001606">
    <property type="entry name" value="ARID_dom"/>
</dbReference>
<feature type="compositionally biased region" description="Polar residues" evidence="18">
    <location>
        <begin position="10"/>
        <end position="28"/>
    </location>
</feature>
<feature type="region of interest" description="Disordered" evidence="18">
    <location>
        <begin position="1582"/>
        <end position="1616"/>
    </location>
</feature>
<gene>
    <name evidence="23" type="ORF">GEV33_006708</name>
</gene>
<feature type="domain" description="ARID" evidence="20">
    <location>
        <begin position="111"/>
        <end position="202"/>
    </location>
</feature>
<evidence type="ECO:0000256" key="15">
    <source>
        <dbReference type="ARBA" id="ARBA00023242"/>
    </source>
</evidence>
<dbReference type="GO" id="GO:0003677">
    <property type="term" value="F:DNA binding"/>
    <property type="evidence" value="ECO:0007669"/>
    <property type="project" value="InterPro"/>
</dbReference>
<dbReference type="SUPFAM" id="SSF51197">
    <property type="entry name" value="Clavaminate synthase-like"/>
    <property type="match status" value="1"/>
</dbReference>
<dbReference type="PROSITE" id="PS51011">
    <property type="entry name" value="ARID"/>
    <property type="match status" value="1"/>
</dbReference>
<dbReference type="Pfam" id="PF02928">
    <property type="entry name" value="zf-C5HC2"/>
    <property type="match status" value="1"/>
</dbReference>
<feature type="domain" description="PHD-type" evidence="19">
    <location>
        <begin position="308"/>
        <end position="358"/>
    </location>
</feature>
<dbReference type="EC" id="1.14.11.67" evidence="4"/>
<dbReference type="Pfam" id="PF00628">
    <property type="entry name" value="PHD"/>
    <property type="match status" value="1"/>
</dbReference>
<comment type="catalytic activity">
    <reaction evidence="16">
        <text>N(6),N(6),N(6)-trimethyl-L-lysyl(4)-[histone H3] + 3 2-oxoglutarate + 3 O2 = L-lysyl(4)-[histone H3] + 3 formaldehyde + 3 succinate + 3 CO2</text>
        <dbReference type="Rhea" id="RHEA:60208"/>
        <dbReference type="Rhea" id="RHEA-COMP:15537"/>
        <dbReference type="Rhea" id="RHEA-COMP:15547"/>
        <dbReference type="ChEBI" id="CHEBI:15379"/>
        <dbReference type="ChEBI" id="CHEBI:16526"/>
        <dbReference type="ChEBI" id="CHEBI:16810"/>
        <dbReference type="ChEBI" id="CHEBI:16842"/>
        <dbReference type="ChEBI" id="CHEBI:29969"/>
        <dbReference type="ChEBI" id="CHEBI:30031"/>
        <dbReference type="ChEBI" id="CHEBI:61961"/>
        <dbReference type="EC" id="1.14.11.67"/>
    </reaction>
</comment>
<feature type="domain" description="JmjC" evidence="22">
    <location>
        <begin position="451"/>
        <end position="617"/>
    </location>
</feature>
<feature type="region of interest" description="Disordered" evidence="18">
    <location>
        <begin position="1"/>
        <end position="37"/>
    </location>
</feature>
<evidence type="ECO:0000259" key="20">
    <source>
        <dbReference type="PROSITE" id="PS51011"/>
    </source>
</evidence>
<evidence type="ECO:0000256" key="18">
    <source>
        <dbReference type="SAM" id="MobiDB-lite"/>
    </source>
</evidence>
<dbReference type="InterPro" id="IPR048615">
    <property type="entry name" value="KDM5_C-hel"/>
</dbReference>
<comment type="subcellular location">
    <subcellularLocation>
        <location evidence="2">Nucleus</location>
    </subcellularLocation>
</comment>
<keyword evidence="15" id="KW-0539">Nucleus</keyword>
<organism evidence="23 24">
    <name type="scientific">Tenebrio molitor</name>
    <name type="common">Yellow mealworm beetle</name>
    <dbReference type="NCBI Taxonomy" id="7067"/>
    <lineage>
        <taxon>Eukaryota</taxon>
        <taxon>Metazoa</taxon>
        <taxon>Ecdysozoa</taxon>
        <taxon>Arthropoda</taxon>
        <taxon>Hexapoda</taxon>
        <taxon>Insecta</taxon>
        <taxon>Pterygota</taxon>
        <taxon>Neoptera</taxon>
        <taxon>Endopterygota</taxon>
        <taxon>Coleoptera</taxon>
        <taxon>Polyphaga</taxon>
        <taxon>Cucujiformia</taxon>
        <taxon>Tenebrionidae</taxon>
        <taxon>Tenebrio</taxon>
    </lineage>
</organism>
<feature type="region of interest" description="Disordered" evidence="18">
    <location>
        <begin position="1323"/>
        <end position="1352"/>
    </location>
</feature>
<feature type="compositionally biased region" description="Basic residues" evidence="18">
    <location>
        <begin position="1476"/>
        <end position="1485"/>
    </location>
</feature>
<evidence type="ECO:0000256" key="3">
    <source>
        <dbReference type="ARBA" id="ARBA00006801"/>
    </source>
</evidence>
<evidence type="ECO:0000313" key="24">
    <source>
        <dbReference type="Proteomes" id="UP000719412"/>
    </source>
</evidence>
<dbReference type="InterPro" id="IPR003347">
    <property type="entry name" value="JmjC_dom"/>
</dbReference>
<evidence type="ECO:0000256" key="5">
    <source>
        <dbReference type="ARBA" id="ARBA00022723"/>
    </source>
</evidence>
<feature type="region of interest" description="Disordered" evidence="18">
    <location>
        <begin position="1634"/>
        <end position="1674"/>
    </location>
</feature>
<comment type="similarity">
    <text evidence="3">Belongs to the JARID1 histone demethylase family.</text>
</comment>
<dbReference type="CDD" id="cd15605">
    <property type="entry name" value="PHD1_Lid_like"/>
    <property type="match status" value="1"/>
</dbReference>
<feature type="compositionally biased region" description="Basic and acidic residues" evidence="18">
    <location>
        <begin position="1342"/>
        <end position="1352"/>
    </location>
</feature>
<accession>A0A8J6LBQ5</accession>
<dbReference type="EMBL" id="JABDTM020022110">
    <property type="protein sequence ID" value="KAH0816084.1"/>
    <property type="molecule type" value="Genomic_DNA"/>
</dbReference>
<dbReference type="InterPro" id="IPR047970">
    <property type="entry name" value="KDM5A_PHD2"/>
</dbReference>
<keyword evidence="5" id="KW-0479">Metal-binding</keyword>
<evidence type="ECO:0000256" key="16">
    <source>
        <dbReference type="ARBA" id="ARBA00048734"/>
    </source>
</evidence>
<feature type="domain" description="PHD-type" evidence="19">
    <location>
        <begin position="1156"/>
        <end position="1220"/>
    </location>
</feature>
<dbReference type="FunFam" id="2.60.120.650:FF:000028">
    <property type="entry name" value="Lysine-specific demethylase lid"/>
    <property type="match status" value="1"/>
</dbReference>
<dbReference type="GO" id="GO:0008270">
    <property type="term" value="F:zinc ion binding"/>
    <property type="evidence" value="ECO:0007669"/>
    <property type="project" value="UniProtKB-KW"/>
</dbReference>
<dbReference type="Gene3D" id="2.60.120.650">
    <property type="entry name" value="Cupin"/>
    <property type="match status" value="1"/>
</dbReference>
<dbReference type="InterPro" id="IPR019786">
    <property type="entry name" value="Zinc_finger_PHD-type_CS"/>
</dbReference>
<protein>
    <recommendedName>
        <fullName evidence="4">[histone H3]-trimethyl-L-lysine(4) demethylase</fullName>
        <ecNumber evidence="4">1.14.11.67</ecNumber>
    </recommendedName>
</protein>
<evidence type="ECO:0000256" key="11">
    <source>
        <dbReference type="ARBA" id="ARBA00023002"/>
    </source>
</evidence>
<keyword evidence="10" id="KW-0223">Dioxygenase</keyword>
<dbReference type="Pfam" id="PF08429">
    <property type="entry name" value="PLU-1"/>
    <property type="match status" value="1"/>
</dbReference>
<dbReference type="PROSITE" id="PS01359">
    <property type="entry name" value="ZF_PHD_1"/>
    <property type="match status" value="2"/>
</dbReference>
<dbReference type="PANTHER" id="PTHR10694:SF33">
    <property type="entry name" value="LYSINE-SPECIFIC DEMETHYLASE 5"/>
    <property type="match status" value="1"/>
</dbReference>
<dbReference type="Gene3D" id="3.30.40.10">
    <property type="entry name" value="Zinc/RING finger domain, C3HC4 (zinc finger)"/>
    <property type="match status" value="2"/>
</dbReference>
<feature type="domain" description="JmjN" evidence="21">
    <location>
        <begin position="46"/>
        <end position="87"/>
    </location>
</feature>
<dbReference type="SMART" id="SM01014">
    <property type="entry name" value="ARID"/>
    <property type="match status" value="1"/>
</dbReference>
<dbReference type="SMART" id="SM00545">
    <property type="entry name" value="JmjN"/>
    <property type="match status" value="1"/>
</dbReference>
<dbReference type="FunFam" id="3.30.40.10:FF:000368">
    <property type="entry name" value="Lysine demethylase 5A"/>
    <property type="match status" value="1"/>
</dbReference>
<dbReference type="InterPro" id="IPR013083">
    <property type="entry name" value="Znf_RING/FYVE/PHD"/>
</dbReference>
<feature type="region of interest" description="Disordered" evidence="18">
    <location>
        <begin position="1453"/>
        <end position="1497"/>
    </location>
</feature>
<dbReference type="GO" id="GO:0005654">
    <property type="term" value="C:nucleoplasm"/>
    <property type="evidence" value="ECO:0007669"/>
    <property type="project" value="UniProtKB-ARBA"/>
</dbReference>
<dbReference type="GO" id="GO:0006355">
    <property type="term" value="P:regulation of DNA-templated transcription"/>
    <property type="evidence" value="ECO:0007669"/>
    <property type="project" value="TreeGrafter"/>
</dbReference>
<feature type="compositionally biased region" description="Basic and acidic residues" evidence="18">
    <location>
        <begin position="1603"/>
        <end position="1616"/>
    </location>
</feature>
<dbReference type="InterPro" id="IPR001965">
    <property type="entry name" value="Znf_PHD"/>
</dbReference>
<feature type="region of interest" description="Disordered" evidence="18">
    <location>
        <begin position="231"/>
        <end position="265"/>
    </location>
</feature>
<dbReference type="InterPro" id="IPR019787">
    <property type="entry name" value="Znf_PHD-finger"/>
</dbReference>
<evidence type="ECO:0000256" key="9">
    <source>
        <dbReference type="ARBA" id="ARBA00022853"/>
    </source>
</evidence>
<dbReference type="Pfam" id="PF21323">
    <property type="entry name" value="KDM5_C-hel"/>
    <property type="match status" value="1"/>
</dbReference>
<dbReference type="InterPro" id="IPR003349">
    <property type="entry name" value="JmjN"/>
</dbReference>
<dbReference type="SMART" id="SM00558">
    <property type="entry name" value="JmjC"/>
    <property type="match status" value="1"/>
</dbReference>
<evidence type="ECO:0000256" key="4">
    <source>
        <dbReference type="ARBA" id="ARBA00012902"/>
    </source>
</evidence>
<keyword evidence="13" id="KW-0805">Transcription regulation</keyword>
<keyword evidence="8" id="KW-0862">Zinc</keyword>
<dbReference type="Pfam" id="PF02375">
    <property type="entry name" value="JmjN"/>
    <property type="match status" value="1"/>
</dbReference>
<dbReference type="InterPro" id="IPR011011">
    <property type="entry name" value="Znf_FYVE_PHD"/>
</dbReference>
<dbReference type="InterPro" id="IPR004198">
    <property type="entry name" value="Znf_C5HC2"/>
</dbReference>
<keyword evidence="7 17" id="KW-0863">Zinc-finger</keyword>
<comment type="caution">
    <text evidence="23">The sequence shown here is derived from an EMBL/GenBank/DDBJ whole genome shotgun (WGS) entry which is preliminary data.</text>
</comment>
<dbReference type="SMART" id="SM00501">
    <property type="entry name" value="BRIGHT"/>
    <property type="match status" value="1"/>
</dbReference>
<feature type="compositionally biased region" description="Basic and acidic residues" evidence="18">
    <location>
        <begin position="1453"/>
        <end position="1475"/>
    </location>
</feature>
<dbReference type="CDD" id="cd15606">
    <property type="entry name" value="PHD2_KDM5A"/>
    <property type="match status" value="1"/>
</dbReference>
<keyword evidence="6" id="KW-0677">Repeat</keyword>
<dbReference type="Gene3D" id="1.10.150.60">
    <property type="entry name" value="ARID DNA-binding domain"/>
    <property type="match status" value="1"/>
</dbReference>
<keyword evidence="24" id="KW-1185">Reference proteome</keyword>
<dbReference type="SMART" id="SM00249">
    <property type="entry name" value="PHD"/>
    <property type="match status" value="3"/>
</dbReference>
<dbReference type="FunFam" id="1.10.150.60:FF:000001">
    <property type="entry name" value="Putative lysine-specific demethylase 5b"/>
    <property type="match status" value="1"/>
</dbReference>
<dbReference type="CDD" id="cd16864">
    <property type="entry name" value="ARID_JARID"/>
    <property type="match status" value="1"/>
</dbReference>
<keyword evidence="11" id="KW-0560">Oxidoreductase</keyword>